<dbReference type="AlphaFoldDB" id="A0AA40A7E1"/>
<dbReference type="InterPro" id="IPR057684">
    <property type="entry name" value="DUF7924"/>
</dbReference>
<gene>
    <name evidence="3" type="ORF">B0T21DRAFT_298050</name>
</gene>
<name>A0AA40A7E1_9PEZI</name>
<keyword evidence="4" id="KW-1185">Reference proteome</keyword>
<dbReference type="Pfam" id="PF25545">
    <property type="entry name" value="DUF7924"/>
    <property type="match status" value="1"/>
</dbReference>
<sequence length="326" mass="36668">MQIPLLRRSAGGGDKVGDTETTLQLTRKNLALLNSLHGDTNNDYDNDNDSAYLFESDSDTMKKLSTTTSGFEQQPYENGILDPSASKPPPDLYTIQQQLARRRSSAQPSEKAHQRYHRDISRSFNESTGSYLIQSNIMKNTNSLHYGRMSGRAITQIPKQDFNKELSHPVPDILEGLYTETLPNHLQGHGLYRNTDSLAFSHFAAEFKRRDGNFHQAVYQAAYDGATLVNARNRSLAQATVPQHIVDKATQETAVFTCATDGQCAEVFAHHFQDGEYHQNLVARQSLLSYPNRGRELIRNTQDYARSKSYELAALLGAHLEEEDEE</sequence>
<protein>
    <recommendedName>
        <fullName evidence="2">DUF7924 domain-containing protein</fullName>
    </recommendedName>
</protein>
<comment type="caution">
    <text evidence="3">The sequence shown here is derived from an EMBL/GenBank/DDBJ whole genome shotgun (WGS) entry which is preliminary data.</text>
</comment>
<feature type="compositionally biased region" description="Polar residues" evidence="1">
    <location>
        <begin position="67"/>
        <end position="76"/>
    </location>
</feature>
<evidence type="ECO:0000313" key="3">
    <source>
        <dbReference type="EMBL" id="KAK0710566.1"/>
    </source>
</evidence>
<feature type="domain" description="DUF7924" evidence="2">
    <location>
        <begin position="185"/>
        <end position="287"/>
    </location>
</feature>
<evidence type="ECO:0000259" key="2">
    <source>
        <dbReference type="Pfam" id="PF25545"/>
    </source>
</evidence>
<reference evidence="3" key="1">
    <citation type="submission" date="2023-06" db="EMBL/GenBank/DDBJ databases">
        <title>Genome-scale phylogeny and comparative genomics of the fungal order Sordariales.</title>
        <authorList>
            <consortium name="Lawrence Berkeley National Laboratory"/>
            <person name="Hensen N."/>
            <person name="Bonometti L."/>
            <person name="Westerberg I."/>
            <person name="Brannstrom I.O."/>
            <person name="Guillou S."/>
            <person name="Cros-Aarteil S."/>
            <person name="Calhoun S."/>
            <person name="Haridas S."/>
            <person name="Kuo A."/>
            <person name="Mondo S."/>
            <person name="Pangilinan J."/>
            <person name="Riley R."/>
            <person name="Labutti K."/>
            <person name="Andreopoulos B."/>
            <person name="Lipzen A."/>
            <person name="Chen C."/>
            <person name="Yanf M."/>
            <person name="Daum C."/>
            <person name="Ng V."/>
            <person name="Clum A."/>
            <person name="Steindorff A."/>
            <person name="Ohm R."/>
            <person name="Martin F."/>
            <person name="Silar P."/>
            <person name="Natvig D."/>
            <person name="Lalanne C."/>
            <person name="Gautier V."/>
            <person name="Ament-Velasquez S.L."/>
            <person name="Kruys A."/>
            <person name="Hutchinson M.I."/>
            <person name="Powell A.J."/>
            <person name="Barry K."/>
            <person name="Miller A.N."/>
            <person name="Grigoriev I.V."/>
            <person name="Debuchy R."/>
            <person name="Gladieux P."/>
            <person name="Thoren M.H."/>
            <person name="Johannesson H."/>
        </authorList>
    </citation>
    <scope>NUCLEOTIDE SEQUENCE</scope>
    <source>
        <strain evidence="3">CBS 540.89</strain>
    </source>
</reference>
<feature type="region of interest" description="Disordered" evidence="1">
    <location>
        <begin position="98"/>
        <end position="117"/>
    </location>
</feature>
<dbReference type="Proteomes" id="UP001172159">
    <property type="component" value="Unassembled WGS sequence"/>
</dbReference>
<proteinExistence type="predicted"/>
<accession>A0AA40A7E1</accession>
<feature type="region of interest" description="Disordered" evidence="1">
    <location>
        <begin position="67"/>
        <end position="91"/>
    </location>
</feature>
<evidence type="ECO:0000313" key="4">
    <source>
        <dbReference type="Proteomes" id="UP001172159"/>
    </source>
</evidence>
<evidence type="ECO:0000256" key="1">
    <source>
        <dbReference type="SAM" id="MobiDB-lite"/>
    </source>
</evidence>
<organism evidence="3 4">
    <name type="scientific">Apiosordaria backusii</name>
    <dbReference type="NCBI Taxonomy" id="314023"/>
    <lineage>
        <taxon>Eukaryota</taxon>
        <taxon>Fungi</taxon>
        <taxon>Dikarya</taxon>
        <taxon>Ascomycota</taxon>
        <taxon>Pezizomycotina</taxon>
        <taxon>Sordariomycetes</taxon>
        <taxon>Sordariomycetidae</taxon>
        <taxon>Sordariales</taxon>
        <taxon>Lasiosphaeriaceae</taxon>
        <taxon>Apiosordaria</taxon>
    </lineage>
</organism>
<dbReference type="EMBL" id="JAUKTV010000017">
    <property type="protein sequence ID" value="KAK0710566.1"/>
    <property type="molecule type" value="Genomic_DNA"/>
</dbReference>